<proteinExistence type="predicted"/>
<dbReference type="InterPro" id="IPR036397">
    <property type="entry name" value="RNaseH_sf"/>
</dbReference>
<dbReference type="InterPro" id="IPR012337">
    <property type="entry name" value="RNaseH-like_sf"/>
</dbReference>
<feature type="compositionally biased region" description="Polar residues" evidence="1">
    <location>
        <begin position="118"/>
        <end position="134"/>
    </location>
</feature>
<sequence>MASWEQDEDEEETIWQELADEYAVKLWIEERETKDRQNLEEMGLPYNDITTGGLSYKVRNGLVYQEYSQETTGKAENSRSSTPGAKHVWGVIQGTMTSSTRLRPGHGSLRGARRISQSHRQGFSSNRGTLTSSAHPRHGQGCMNGAMPSSVHRHGQDSFREGMTTSPPLRCKRGSGRGTMRSAHRHGQGCMNGAMPSSIHRHGQYSFREGMTTSPPLKCKRGSGRGTMRSAHGHGRGCKNGAMPSSVHRHGQDSFRGGMTTSPPLRCKRGSGKGAMGSLAHRHGQSVIDEAVIAQPVTELSEGYIGEAVSFLRVYLIRKNNRTLNSLFTLIRQIPESKCRPEIKNYLGSSLKTLKSFISDQCEYFREQNGVVSLMPYKTKAEIHDIIRHPRPTGNIYPHQIEVINDVRRCACLMHELLSQEVVAVDCEGECLGVNGKLTLVQLSTVRGQVYLVDILSGSNKDQLFHAGRLKELLEDVHVVKVMHNCRSDSAALYCQFGVTLRNVFDTECAYTVILEQHNINKRQNNPGINLICELFGGHFNQVNEDIKWKMVHDNYYWSYRPMSKQMIEYAAADVFALLPQVYHNMRRELDPRWESMFMHLCQENIDCHLKKEGLV</sequence>
<dbReference type="Gene3D" id="3.30.420.10">
    <property type="entry name" value="Ribonuclease H-like superfamily/Ribonuclease H"/>
    <property type="match status" value="1"/>
</dbReference>
<dbReference type="Proteomes" id="UP000694865">
    <property type="component" value="Unplaced"/>
</dbReference>
<dbReference type="RefSeq" id="XP_006811736.1">
    <property type="nucleotide sequence ID" value="XM_006811673.1"/>
</dbReference>
<dbReference type="SMART" id="SM00474">
    <property type="entry name" value="35EXOc"/>
    <property type="match status" value="1"/>
</dbReference>
<dbReference type="GeneID" id="102809105"/>
<dbReference type="PANTHER" id="PTHR46814">
    <property type="entry name" value="EGALITARIAN, ISOFORM B"/>
    <property type="match status" value="1"/>
</dbReference>
<reference evidence="4" key="1">
    <citation type="submission" date="2025-08" db="UniProtKB">
        <authorList>
            <consortium name="RefSeq"/>
        </authorList>
    </citation>
    <scope>IDENTIFICATION</scope>
    <source>
        <tissue evidence="4">Testes</tissue>
    </source>
</reference>
<evidence type="ECO:0000313" key="4">
    <source>
        <dbReference type="RefSeq" id="XP_006811736.1"/>
    </source>
</evidence>
<accession>A0ABM0LVE5</accession>
<keyword evidence="3" id="KW-1185">Reference proteome</keyword>
<dbReference type="Pfam" id="PF01612">
    <property type="entry name" value="DNA_pol_A_exo1"/>
    <property type="match status" value="1"/>
</dbReference>
<feature type="region of interest" description="Disordered" evidence="1">
    <location>
        <begin position="98"/>
        <end position="265"/>
    </location>
</feature>
<feature type="domain" description="3'-5' exonuclease" evidence="2">
    <location>
        <begin position="401"/>
        <end position="591"/>
    </location>
</feature>
<dbReference type="SUPFAM" id="SSF53098">
    <property type="entry name" value="Ribonuclease H-like"/>
    <property type="match status" value="1"/>
</dbReference>
<gene>
    <name evidence="4" type="primary">LOC102809105</name>
</gene>
<evidence type="ECO:0000256" key="1">
    <source>
        <dbReference type="SAM" id="MobiDB-lite"/>
    </source>
</evidence>
<protein>
    <submittedName>
        <fullName evidence="4">Exosome component 10-like</fullName>
    </submittedName>
</protein>
<dbReference type="PANTHER" id="PTHR46814:SF1">
    <property type="entry name" value="EGALITARIAN, ISOFORM B"/>
    <property type="match status" value="1"/>
</dbReference>
<evidence type="ECO:0000313" key="3">
    <source>
        <dbReference type="Proteomes" id="UP000694865"/>
    </source>
</evidence>
<name>A0ABM0LVE5_SACKO</name>
<evidence type="ECO:0000259" key="2">
    <source>
        <dbReference type="SMART" id="SM00474"/>
    </source>
</evidence>
<organism evidence="3 4">
    <name type="scientific">Saccoglossus kowalevskii</name>
    <name type="common">Acorn worm</name>
    <dbReference type="NCBI Taxonomy" id="10224"/>
    <lineage>
        <taxon>Eukaryota</taxon>
        <taxon>Metazoa</taxon>
        <taxon>Hemichordata</taxon>
        <taxon>Enteropneusta</taxon>
        <taxon>Harrimaniidae</taxon>
        <taxon>Saccoglossus</taxon>
    </lineage>
</organism>
<dbReference type="InterPro" id="IPR002562">
    <property type="entry name" value="3'-5'_exonuclease_dom"/>
</dbReference>